<accession>A0ABU3QP76</accession>
<evidence type="ECO:0000313" key="3">
    <source>
        <dbReference type="Proteomes" id="UP001250181"/>
    </source>
</evidence>
<evidence type="ECO:0000313" key="2">
    <source>
        <dbReference type="EMBL" id="MDT9684563.1"/>
    </source>
</evidence>
<dbReference type="EMBL" id="JAWCTQ010000028">
    <property type="protein sequence ID" value="MDT9684563.1"/>
    <property type="molecule type" value="Genomic_DNA"/>
</dbReference>
<dbReference type="PROSITE" id="PS51257">
    <property type="entry name" value="PROKAR_LIPOPROTEIN"/>
    <property type="match status" value="1"/>
</dbReference>
<feature type="signal peptide" evidence="1">
    <location>
        <begin position="1"/>
        <end position="28"/>
    </location>
</feature>
<evidence type="ECO:0000256" key="1">
    <source>
        <dbReference type="SAM" id="SignalP"/>
    </source>
</evidence>
<feature type="chain" id="PRO_5047219408" description="Lipoprotein" evidence="1">
    <location>
        <begin position="29"/>
        <end position="374"/>
    </location>
</feature>
<comment type="caution">
    <text evidence="2">The sequence shown here is derived from an EMBL/GenBank/DDBJ whole genome shotgun (WGS) entry which is preliminary data.</text>
</comment>
<keyword evidence="3" id="KW-1185">Reference proteome</keyword>
<proteinExistence type="predicted"/>
<dbReference type="Proteomes" id="UP001250181">
    <property type="component" value="Unassembled WGS sequence"/>
</dbReference>
<organism evidence="2 3">
    <name type="scientific">Streptomyces tamarix</name>
    <dbReference type="NCBI Taxonomy" id="3078565"/>
    <lineage>
        <taxon>Bacteria</taxon>
        <taxon>Bacillati</taxon>
        <taxon>Actinomycetota</taxon>
        <taxon>Actinomycetes</taxon>
        <taxon>Kitasatosporales</taxon>
        <taxon>Streptomycetaceae</taxon>
        <taxon>Streptomyces</taxon>
    </lineage>
</organism>
<dbReference type="RefSeq" id="WP_315879615.1">
    <property type="nucleotide sequence ID" value="NZ_JAWCTQ010000028.1"/>
</dbReference>
<protein>
    <recommendedName>
        <fullName evidence="4">Lipoprotein</fullName>
    </recommendedName>
</protein>
<keyword evidence="1" id="KW-0732">Signal</keyword>
<name>A0ABU3QP76_9ACTN</name>
<sequence>MGVLRRWAAVVAVLVAAVTGCAPWPGGAADESGIRRAVAARGDLVRGLLGGVPLASRAYRVLDVRHEGARRATVDAELTYVLDGYDRAPATVRRRLDLVEHDGRWRVTADRPAEGQPAQLWDQGQVRAVRGTHSLVLGVGHPPALLGEVAAAADLAVPAVAAAWPGAAWREKVVVLVPGSLDAMAALLGEGTAAYRGVAAVTTGRTGGGAADRVVVNPEAYRDLGAFGRAFVLTHETVHVATRADTSAATPLWLSEGLADKIAYRGTGRTAAEAAPELGRAMRAGNVPAALPPDADFTSGGDPAAVARAYEGAWLACELIADRWGEERLADFYRAVGVSGARRAFRDVLATTPEEFTRAWQGRLRQEFSSAPSR</sequence>
<gene>
    <name evidence="2" type="ORF">RND61_21250</name>
</gene>
<reference evidence="2 3" key="1">
    <citation type="submission" date="2023-09" db="EMBL/GenBank/DDBJ databases">
        <title>Streptomyces sp. nov.: A antagonism against Alternaria gaisen Producing Streptochlin, Isolated from Tamarix root soil.</title>
        <authorList>
            <person name="Chen Y."/>
        </authorList>
    </citation>
    <scope>NUCLEOTIDE SEQUENCE [LARGE SCALE GENOMIC DNA]</scope>
    <source>
        <strain evidence="2 3">TRM76323</strain>
    </source>
</reference>
<evidence type="ECO:0008006" key="4">
    <source>
        <dbReference type="Google" id="ProtNLM"/>
    </source>
</evidence>